<sequence length="114" mass="12479">MSNSQSKWADARAKARKQLAAMTDEEDAAITAAAEADPDNPPLTEADFARMRPSAEVAPDFVAKVSRPPRGRQKAPTKEKVAIRLSPDVLEHFRAMGPGWQTRIDEALRKVVGL</sequence>
<organism evidence="2 3">
    <name type="scientific">Azorhizobium oxalatiphilum</name>
    <dbReference type="NCBI Taxonomy" id="980631"/>
    <lineage>
        <taxon>Bacteria</taxon>
        <taxon>Pseudomonadati</taxon>
        <taxon>Pseudomonadota</taxon>
        <taxon>Alphaproteobacteria</taxon>
        <taxon>Hyphomicrobiales</taxon>
        <taxon>Xanthobacteraceae</taxon>
        <taxon>Azorhizobium</taxon>
    </lineage>
</organism>
<dbReference type="RefSeq" id="WP_308468487.1">
    <property type="nucleotide sequence ID" value="NZ_BMCT01000001.1"/>
</dbReference>
<reference evidence="2" key="2">
    <citation type="submission" date="2020-09" db="EMBL/GenBank/DDBJ databases">
        <authorList>
            <person name="Sun Q."/>
            <person name="Sedlacek I."/>
        </authorList>
    </citation>
    <scope>NUCLEOTIDE SEQUENCE</scope>
    <source>
        <strain evidence="2">CCM 7897</strain>
    </source>
</reference>
<dbReference type="Proteomes" id="UP000606044">
    <property type="component" value="Unassembled WGS sequence"/>
</dbReference>
<feature type="region of interest" description="Disordered" evidence="1">
    <location>
        <begin position="1"/>
        <end position="26"/>
    </location>
</feature>
<comment type="caution">
    <text evidence="2">The sequence shown here is derived from an EMBL/GenBank/DDBJ whole genome shotgun (WGS) entry which is preliminary data.</text>
</comment>
<dbReference type="EMBL" id="BMCT01000001">
    <property type="protein sequence ID" value="GGF56561.1"/>
    <property type="molecule type" value="Genomic_DNA"/>
</dbReference>
<evidence type="ECO:0000256" key="1">
    <source>
        <dbReference type="SAM" id="MobiDB-lite"/>
    </source>
</evidence>
<evidence type="ECO:0000313" key="3">
    <source>
        <dbReference type="Proteomes" id="UP000606044"/>
    </source>
</evidence>
<proteinExistence type="predicted"/>
<evidence type="ECO:0000313" key="2">
    <source>
        <dbReference type="EMBL" id="GGF56561.1"/>
    </source>
</evidence>
<dbReference type="InterPro" id="IPR025528">
    <property type="entry name" value="BrnA_antitoxin"/>
</dbReference>
<dbReference type="Pfam" id="PF14384">
    <property type="entry name" value="BrnA_antitoxin"/>
    <property type="match status" value="1"/>
</dbReference>
<dbReference type="AlphaFoldDB" id="A0A917BTU1"/>
<protein>
    <recommendedName>
        <fullName evidence="4">BrnA antitoxin of type II toxin-antitoxin system</fullName>
    </recommendedName>
</protein>
<evidence type="ECO:0008006" key="4">
    <source>
        <dbReference type="Google" id="ProtNLM"/>
    </source>
</evidence>
<gene>
    <name evidence="2" type="ORF">GCM10007301_15290</name>
</gene>
<accession>A0A917BTU1</accession>
<keyword evidence="3" id="KW-1185">Reference proteome</keyword>
<reference evidence="2" key="1">
    <citation type="journal article" date="2014" name="Int. J. Syst. Evol. Microbiol.">
        <title>Complete genome sequence of Corynebacterium casei LMG S-19264T (=DSM 44701T), isolated from a smear-ripened cheese.</title>
        <authorList>
            <consortium name="US DOE Joint Genome Institute (JGI-PGF)"/>
            <person name="Walter F."/>
            <person name="Albersmeier A."/>
            <person name="Kalinowski J."/>
            <person name="Ruckert C."/>
        </authorList>
    </citation>
    <scope>NUCLEOTIDE SEQUENCE</scope>
    <source>
        <strain evidence="2">CCM 7897</strain>
    </source>
</reference>
<name>A0A917BTU1_9HYPH</name>